<sequence>MSNKSLYLVQSTFSATPNVLSKLQQLYSPEDTVVMMGESVLQLQHPFLQALNKVYVLDTDAEILAGQTTENLKLISYAEFADLCLDHSRCIRLN</sequence>
<gene>
    <name evidence="1" type="ORF">SAMN05421732_104181</name>
</gene>
<dbReference type="RefSeq" id="WP_092819671.1">
    <property type="nucleotide sequence ID" value="NZ_BAABKJ010000002.1"/>
</dbReference>
<dbReference type="GO" id="GO:0005737">
    <property type="term" value="C:cytoplasm"/>
    <property type="evidence" value="ECO:0007669"/>
    <property type="project" value="InterPro"/>
</dbReference>
<evidence type="ECO:0000313" key="1">
    <source>
        <dbReference type="EMBL" id="SDC26259.1"/>
    </source>
</evidence>
<dbReference type="GO" id="GO:0002143">
    <property type="term" value="P:tRNA wobble position uridine thiolation"/>
    <property type="evidence" value="ECO:0007669"/>
    <property type="project" value="InterPro"/>
</dbReference>
<name>A0A1G6K5E2_9GAMM</name>
<keyword evidence="2" id="KW-1185">Reference proteome</keyword>
<dbReference type="Proteomes" id="UP000243468">
    <property type="component" value="Unassembled WGS sequence"/>
</dbReference>
<proteinExistence type="predicted"/>
<reference evidence="2" key="1">
    <citation type="submission" date="2016-09" db="EMBL/GenBank/DDBJ databases">
        <authorList>
            <person name="Varghese N."/>
            <person name="Submissions S."/>
        </authorList>
    </citation>
    <scope>NUCLEOTIDE SEQUENCE [LARGE SCALE GENOMIC DNA]</scope>
    <source>
        <strain evidence="2">ANC 4667</strain>
    </source>
</reference>
<dbReference type="SUPFAM" id="SSF75169">
    <property type="entry name" value="DsrEFH-like"/>
    <property type="match status" value="1"/>
</dbReference>
<organism evidence="1 2">
    <name type="scientific">Acinetobacter kookii</name>
    <dbReference type="NCBI Taxonomy" id="1226327"/>
    <lineage>
        <taxon>Bacteria</taxon>
        <taxon>Pseudomonadati</taxon>
        <taxon>Pseudomonadota</taxon>
        <taxon>Gammaproteobacteria</taxon>
        <taxon>Moraxellales</taxon>
        <taxon>Moraxellaceae</taxon>
        <taxon>Acinetobacter</taxon>
    </lineage>
</organism>
<dbReference type="STRING" id="1226327.SAMN05421732_104181"/>
<accession>A0A1G6K5E2</accession>
<protein>
    <submittedName>
        <fullName evidence="1">Sulfur relay protein TusB/DsrH</fullName>
    </submittedName>
</protein>
<dbReference type="OrthoDB" id="6710413at2"/>
<dbReference type="AlphaFoldDB" id="A0A1G6K5E2"/>
<dbReference type="EMBL" id="FMYO01000004">
    <property type="protein sequence ID" value="SDC26259.1"/>
    <property type="molecule type" value="Genomic_DNA"/>
</dbReference>
<evidence type="ECO:0000313" key="2">
    <source>
        <dbReference type="Proteomes" id="UP000243468"/>
    </source>
</evidence>
<dbReference type="Pfam" id="PF04077">
    <property type="entry name" value="DsrH"/>
    <property type="match status" value="1"/>
</dbReference>
<dbReference type="InterPro" id="IPR027396">
    <property type="entry name" value="DsrEFH-like"/>
</dbReference>
<dbReference type="Gene3D" id="3.40.1260.10">
    <property type="entry name" value="DsrEFH-like"/>
    <property type="match status" value="1"/>
</dbReference>
<dbReference type="InterPro" id="IPR007215">
    <property type="entry name" value="Sulphur_relay_TusB/DsrH"/>
</dbReference>